<dbReference type="RefSeq" id="WP_095686354.1">
    <property type="nucleotide sequence ID" value="NZ_CP016776.1"/>
</dbReference>
<proteinExistence type="predicted"/>
<dbReference type="InterPro" id="IPR001509">
    <property type="entry name" value="Epimerase_deHydtase"/>
</dbReference>
<dbReference type="Pfam" id="PF01370">
    <property type="entry name" value="Epimerase"/>
    <property type="match status" value="1"/>
</dbReference>
<keyword evidence="3" id="KW-1185">Reference proteome</keyword>
<accession>A0A249KUS9</accession>
<dbReference type="OrthoDB" id="7181637at2"/>
<evidence type="ECO:0000313" key="2">
    <source>
        <dbReference type="EMBL" id="ASY20507.1"/>
    </source>
</evidence>
<dbReference type="KEGG" id="pvn:A7sIIA15_06670"/>
<organism evidence="2 3">
    <name type="scientific">Candidatus Planktophila vernalis</name>
    <dbReference type="NCBI Taxonomy" id="1884907"/>
    <lineage>
        <taxon>Bacteria</taxon>
        <taxon>Bacillati</taxon>
        <taxon>Actinomycetota</taxon>
        <taxon>Actinomycetes</taxon>
        <taxon>Candidatus Nanopelagicales</taxon>
        <taxon>Candidatus Nanopelagicaceae</taxon>
        <taxon>Candidatus Planktophila</taxon>
    </lineage>
</organism>
<dbReference type="InterPro" id="IPR036291">
    <property type="entry name" value="NAD(P)-bd_dom_sf"/>
</dbReference>
<gene>
    <name evidence="2" type="ORF">A7sIIA15_06670</name>
</gene>
<dbReference type="AlphaFoldDB" id="A0A249KUS9"/>
<dbReference type="Gene3D" id="3.40.50.720">
    <property type="entry name" value="NAD(P)-binding Rossmann-like Domain"/>
    <property type="match status" value="1"/>
</dbReference>
<feature type="domain" description="NAD-dependent epimerase/dehydratase" evidence="1">
    <location>
        <begin position="12"/>
        <end position="211"/>
    </location>
</feature>
<dbReference type="EMBL" id="CP016776">
    <property type="protein sequence ID" value="ASY20507.1"/>
    <property type="molecule type" value="Genomic_DNA"/>
</dbReference>
<sequence length="293" mass="32875">MTFQDTLQNNRILITGASGWIGHEFLCQLQGKFGRLEHLDLTCASSKQKTIYIHGEPIECKSLTSITDSFSYDLIVHLAFVLPNPSKAIKVEEYIRMNQEILTLTKDLFDQSQNALKLIMSSGAALDGSNFSHSDILKNYSLLKQNMESVLRDSNSLVVRLWSATGHHMPLESHYALADFIRRAKINEDIFIQNDVLRSYVSAPEILEAALDHLYNGGRGMINSGGSAITLSKLADITVKAMNSNSRVIVKKLRPDSKLDYISPESKLYLNNFKKLSSIEIQISEMIQGIYKS</sequence>
<dbReference type="SUPFAM" id="SSF51735">
    <property type="entry name" value="NAD(P)-binding Rossmann-fold domains"/>
    <property type="match status" value="1"/>
</dbReference>
<protein>
    <submittedName>
        <fullName evidence="2">Nucleoside-diphosphate-sugar epimerases</fullName>
    </submittedName>
</protein>
<name>A0A249KUS9_9ACTN</name>
<evidence type="ECO:0000313" key="3">
    <source>
        <dbReference type="Proteomes" id="UP000217186"/>
    </source>
</evidence>
<reference evidence="2 3" key="1">
    <citation type="submission" date="2016-07" db="EMBL/GenBank/DDBJ databases">
        <title>High microdiversification within the ubiquitous acI lineage of Actinobacteria.</title>
        <authorList>
            <person name="Neuenschwander S.M."/>
            <person name="Salcher M."/>
            <person name="Ghai R."/>
            <person name="Pernthaler J."/>
        </authorList>
    </citation>
    <scope>NUCLEOTIDE SEQUENCE [LARGE SCALE GENOMIC DNA]</scope>
    <source>
        <strain evidence="2">MMS-IIA-15</strain>
    </source>
</reference>
<evidence type="ECO:0000259" key="1">
    <source>
        <dbReference type="Pfam" id="PF01370"/>
    </source>
</evidence>
<dbReference type="Proteomes" id="UP000217186">
    <property type="component" value="Chromosome"/>
</dbReference>